<evidence type="ECO:0000313" key="3">
    <source>
        <dbReference type="Proteomes" id="UP000008783"/>
    </source>
</evidence>
<evidence type="ECO:0000256" key="1">
    <source>
        <dbReference type="SAM" id="MobiDB-lite"/>
    </source>
</evidence>
<reference evidence="3" key="2">
    <citation type="journal article" date="2011" name="Proc. Natl. Acad. Sci. U.S.A.">
        <title>Obligate biotrophy features unraveled by the genomic analysis of rust fungi.</title>
        <authorList>
            <person name="Duplessis S."/>
            <person name="Cuomo C.A."/>
            <person name="Lin Y.-C."/>
            <person name="Aerts A."/>
            <person name="Tisserant E."/>
            <person name="Veneault-Fourrey C."/>
            <person name="Joly D.L."/>
            <person name="Hacquard S."/>
            <person name="Amselem J."/>
            <person name="Cantarel B.L."/>
            <person name="Chiu R."/>
            <person name="Coutinho P.M."/>
            <person name="Feau N."/>
            <person name="Field M."/>
            <person name="Frey P."/>
            <person name="Gelhaye E."/>
            <person name="Goldberg J."/>
            <person name="Grabherr M.G."/>
            <person name="Kodira C.D."/>
            <person name="Kohler A."/>
            <person name="Kuees U."/>
            <person name="Lindquist E.A."/>
            <person name="Lucas S.M."/>
            <person name="Mago R."/>
            <person name="Mauceli E."/>
            <person name="Morin E."/>
            <person name="Murat C."/>
            <person name="Pangilinan J.L."/>
            <person name="Park R."/>
            <person name="Pearson M."/>
            <person name="Quesneville H."/>
            <person name="Rouhier N."/>
            <person name="Sakthikumar S."/>
            <person name="Salamov A.A."/>
            <person name="Schmutz J."/>
            <person name="Selles B."/>
            <person name="Shapiro H."/>
            <person name="Tanguay P."/>
            <person name="Tuskan G.A."/>
            <person name="Henrissat B."/>
            <person name="Van de Peer Y."/>
            <person name="Rouze P."/>
            <person name="Ellis J.G."/>
            <person name="Dodds P.N."/>
            <person name="Schein J.E."/>
            <person name="Zhong S."/>
            <person name="Hamelin R.C."/>
            <person name="Grigoriev I.V."/>
            <person name="Szabo L.J."/>
            <person name="Martin F."/>
        </authorList>
    </citation>
    <scope>NUCLEOTIDE SEQUENCE [LARGE SCALE GENOMIC DNA]</scope>
    <source>
        <strain evidence="3">CRL 75-36-700-3 / race SCCL</strain>
    </source>
</reference>
<evidence type="ECO:0000313" key="2">
    <source>
        <dbReference type="EMBL" id="EFP91679.2"/>
    </source>
</evidence>
<dbReference type="GeneID" id="10531618"/>
<protein>
    <submittedName>
        <fullName evidence="2">Uncharacterized protein</fullName>
    </submittedName>
</protein>
<sequence length="221" mass="24648">MEIQMARLACTALRPTRGISLEYESDDEISVLASLQNHTEVTPNCEARIQPRIRCLICTSTRAGSPLVPGEWHRPSSSNQTGPPSDRGLSWLLLRDSHQQMPVNVSWQYSQSFPEENTNSMSDYHVGAFENQGLYLYQTLESRNGNGTFLGPSRPPPHPTVAAHCRRARRERRRNKRTPPSGVGTPPRPRDGARGVLARRARDVAADAEEQARPTSTIRLA</sequence>
<dbReference type="RefSeq" id="XP_003336098.2">
    <property type="nucleotide sequence ID" value="XM_003336050.2"/>
</dbReference>
<dbReference type="Proteomes" id="UP000008783">
    <property type="component" value="Unassembled WGS sequence"/>
</dbReference>
<keyword evidence="3" id="KW-1185">Reference proteome</keyword>
<dbReference type="AlphaFoldDB" id="E3L554"/>
<feature type="compositionally biased region" description="Basic residues" evidence="1">
    <location>
        <begin position="164"/>
        <end position="177"/>
    </location>
</feature>
<feature type="region of interest" description="Disordered" evidence="1">
    <location>
        <begin position="67"/>
        <end position="87"/>
    </location>
</feature>
<gene>
    <name evidence="2" type="ORF">PGTG_17535</name>
</gene>
<dbReference type="HOGENOM" id="CLU_1251218_0_0_1"/>
<dbReference type="VEuPathDB" id="FungiDB:PGTG_17535"/>
<dbReference type="EMBL" id="DS178350">
    <property type="protein sequence ID" value="EFP91679.2"/>
    <property type="molecule type" value="Genomic_DNA"/>
</dbReference>
<name>E3L554_PUCGT</name>
<dbReference type="InParanoid" id="E3L554"/>
<accession>E3L554</accession>
<organism evidence="2 3">
    <name type="scientific">Puccinia graminis f. sp. tritici (strain CRL 75-36-700-3 / race SCCL)</name>
    <name type="common">Black stem rust fungus</name>
    <dbReference type="NCBI Taxonomy" id="418459"/>
    <lineage>
        <taxon>Eukaryota</taxon>
        <taxon>Fungi</taxon>
        <taxon>Dikarya</taxon>
        <taxon>Basidiomycota</taxon>
        <taxon>Pucciniomycotina</taxon>
        <taxon>Pucciniomycetes</taxon>
        <taxon>Pucciniales</taxon>
        <taxon>Pucciniaceae</taxon>
        <taxon>Puccinia</taxon>
    </lineage>
</organism>
<dbReference type="KEGG" id="pgr:PGTG_17535"/>
<reference key="1">
    <citation type="submission" date="2007-01" db="EMBL/GenBank/DDBJ databases">
        <title>The Genome Sequence of Puccinia graminis f. sp. tritici Strain CRL 75-36-700-3.</title>
        <authorList>
            <consortium name="The Broad Institute Genome Sequencing Platform"/>
            <person name="Birren B."/>
            <person name="Lander E."/>
            <person name="Galagan J."/>
            <person name="Nusbaum C."/>
            <person name="Devon K."/>
            <person name="Cuomo C."/>
            <person name="Jaffe D."/>
            <person name="Butler J."/>
            <person name="Alvarez P."/>
            <person name="Gnerre S."/>
            <person name="Grabherr M."/>
            <person name="Mauceli E."/>
            <person name="Brockman W."/>
            <person name="Young S."/>
            <person name="LaButti K."/>
            <person name="Sykes S."/>
            <person name="DeCaprio D."/>
            <person name="Crawford M."/>
            <person name="Koehrsen M."/>
            <person name="Engels R."/>
            <person name="Montgomery P."/>
            <person name="Pearson M."/>
            <person name="Howarth C."/>
            <person name="Larson L."/>
            <person name="White J."/>
            <person name="Zeng Q."/>
            <person name="Kodira C."/>
            <person name="Yandava C."/>
            <person name="Alvarado L."/>
            <person name="O'Leary S."/>
            <person name="Szabo L."/>
            <person name="Dean R."/>
            <person name="Schein J."/>
        </authorList>
    </citation>
    <scope>NUCLEOTIDE SEQUENCE</scope>
    <source>
        <strain>CRL 75-36-700-3</strain>
    </source>
</reference>
<feature type="region of interest" description="Disordered" evidence="1">
    <location>
        <begin position="146"/>
        <end position="221"/>
    </location>
</feature>
<dbReference type="OrthoDB" id="10411783at2759"/>
<proteinExistence type="predicted"/>